<evidence type="ECO:0000313" key="4">
    <source>
        <dbReference type="RefSeq" id="XP_015609762.1"/>
    </source>
</evidence>
<keyword evidence="2" id="KW-1133">Transmembrane helix</keyword>
<accession>A0AAJ7CFP9</accession>
<feature type="transmembrane region" description="Helical" evidence="2">
    <location>
        <begin position="12"/>
        <end position="33"/>
    </location>
</feature>
<feature type="region of interest" description="Disordered" evidence="1">
    <location>
        <begin position="105"/>
        <end position="140"/>
    </location>
</feature>
<reference evidence="4" key="1">
    <citation type="submission" date="2025-08" db="UniProtKB">
        <authorList>
            <consortium name="RefSeq"/>
        </authorList>
    </citation>
    <scope>IDENTIFICATION</scope>
</reference>
<evidence type="ECO:0000313" key="3">
    <source>
        <dbReference type="Proteomes" id="UP000694920"/>
    </source>
</evidence>
<feature type="region of interest" description="Disordered" evidence="1">
    <location>
        <begin position="311"/>
        <end position="362"/>
    </location>
</feature>
<proteinExistence type="predicted"/>
<feature type="compositionally biased region" description="Polar residues" evidence="1">
    <location>
        <begin position="391"/>
        <end position="400"/>
    </location>
</feature>
<feature type="region of interest" description="Disordered" evidence="1">
    <location>
        <begin position="390"/>
        <end position="438"/>
    </location>
</feature>
<gene>
    <name evidence="4" type="primary">LOC107274774</name>
</gene>
<keyword evidence="2" id="KW-0812">Transmembrane</keyword>
<dbReference type="RefSeq" id="XP_015609762.1">
    <property type="nucleotide sequence ID" value="XM_015754276.2"/>
</dbReference>
<keyword evidence="3" id="KW-1185">Reference proteome</keyword>
<evidence type="ECO:0000256" key="2">
    <source>
        <dbReference type="SAM" id="Phobius"/>
    </source>
</evidence>
<dbReference type="AlphaFoldDB" id="A0AAJ7CFP9"/>
<organism evidence="3 4">
    <name type="scientific">Cephus cinctus</name>
    <name type="common">Wheat stem sawfly</name>
    <dbReference type="NCBI Taxonomy" id="211228"/>
    <lineage>
        <taxon>Eukaryota</taxon>
        <taxon>Metazoa</taxon>
        <taxon>Ecdysozoa</taxon>
        <taxon>Arthropoda</taxon>
        <taxon>Hexapoda</taxon>
        <taxon>Insecta</taxon>
        <taxon>Pterygota</taxon>
        <taxon>Neoptera</taxon>
        <taxon>Endopterygota</taxon>
        <taxon>Hymenoptera</taxon>
        <taxon>Cephoidea</taxon>
        <taxon>Cephidae</taxon>
        <taxon>Cephus</taxon>
    </lineage>
</organism>
<dbReference type="GeneID" id="107274774"/>
<sequence length="936" mass="103588">MYQFRYRLYICTNMVSVVSLTRLILIFTLTLFLKINVVHSITSTVQSELSQETAGLRHCNFSGNKQKLYGTSELLQCMNELATNAINHVNGKSFEDKERAFRRKGRPYYPSGYTGRPGSEPYSPYYDSRPGRPIYSGTGQSDLQPDYYPSGIGYQGIPAGGLGALGGTGINLLEALSSIAQYDDYKCVPRILCEMAAGGSPGNGIYKQAGSSTFEDLGKNALFGLLSTIDVGETSPILSFGKAAVLGYSSKGNPEACYQEYRKCPRNSDDLVYYLNNHNGGFFRFFSNIGNTPYSSLQGSYSRPVDQFVSARREPAPPPGLSGPESDRTGTGELKFDNPVPPSRRDYGKSFFPGGRAQNSSRTFAFPGEEKLDSQQPLNRVSKSLVGYQDAGSSYQTGSGHVNPPFFPQDGKDQETNLLYTSSHPNSPNSVQHPRGQNSRISFPKARLYVPDDPINETMSTFTFPDGTKVKINVGFSKLFSEGYKKSLRRSFGNDRGPQPINFDGFNMVNLADVFADKEAQVTQPCDMICHDVRGTPVQFNQIMLNTGTLSTLMSPEMPVLDLSRTVPCEVMCLDRAGERRQASTILSHVLRAIHNGPRVPRTQSNDLSQQNLQDLYRKYADSLNQRGRTLSNFNMDRSNLPYSANYPSVQSTDFQGFDNRQSQILSQSRIRREQERLRDLSLNSPREMESGAQHLREARLISGRKPLRSKYDSQKIKLSRRERQHMNTPIMIGGAQMPMPSGMSYPNIASGPAIAAMPQVSIPMPVSVPLPIPMAIGLMPSLHVMPMLGMRPVQLNALFPCTGPSCKMEGGSPKILIMCGSVVYALPLLLIQIPVCAIILQTVSTPPSIPKSPLQTIKATWRDPGGEDYPRDFPSDNSDIHECVPIKYDKSTDTDYPHVPGLSYSTKKPLKYHKGKKKKLVIITDRGNVTYIKPS</sequence>
<dbReference type="KEGG" id="ccin:107274774"/>
<feature type="compositionally biased region" description="Polar residues" evidence="1">
    <location>
        <begin position="416"/>
        <end position="438"/>
    </location>
</feature>
<dbReference type="Proteomes" id="UP000694920">
    <property type="component" value="Unplaced"/>
</dbReference>
<name>A0AAJ7CFP9_CEPCN</name>
<keyword evidence="2" id="KW-0472">Membrane</keyword>
<protein>
    <submittedName>
        <fullName evidence="4">Uncharacterized protein LOC107274774</fullName>
    </submittedName>
</protein>
<feature type="compositionally biased region" description="Basic and acidic residues" evidence="1">
    <location>
        <begin position="325"/>
        <end position="336"/>
    </location>
</feature>
<evidence type="ECO:0000256" key="1">
    <source>
        <dbReference type="SAM" id="MobiDB-lite"/>
    </source>
</evidence>